<dbReference type="AlphaFoldDB" id="A0A7J5YU75"/>
<dbReference type="GO" id="GO:0032273">
    <property type="term" value="P:positive regulation of protein polymerization"/>
    <property type="evidence" value="ECO:0007669"/>
    <property type="project" value="TreeGrafter"/>
</dbReference>
<dbReference type="Pfam" id="PF05517">
    <property type="entry name" value="p25-alpha"/>
    <property type="match status" value="1"/>
</dbReference>
<gene>
    <name evidence="5" type="ORF">F7725_005382</name>
</gene>
<dbReference type="FunFam" id="1.10.238.10:FF:000057">
    <property type="entry name" value="Tubulin polymerization-promoting protein family member 3"/>
    <property type="match status" value="1"/>
</dbReference>
<accession>A0A7J5YU75</accession>
<dbReference type="GO" id="GO:0001578">
    <property type="term" value="P:microtubule bundle formation"/>
    <property type="evidence" value="ECO:0007669"/>
    <property type="project" value="TreeGrafter"/>
</dbReference>
<comment type="similarity">
    <text evidence="2">Belongs to the TPPP family.</text>
</comment>
<comment type="caution">
    <text evidence="5">The sequence shown here is derived from an EMBL/GenBank/DDBJ whole genome shotgun (WGS) entry which is preliminary data.</text>
</comment>
<dbReference type="PANTHER" id="PTHR12932">
    <property type="entry name" value="P25 ALPHA-RELATED"/>
    <property type="match status" value="1"/>
</dbReference>
<protein>
    <recommendedName>
        <fullName evidence="7">Tubulin polymerization-promoting protein family member 3</fullName>
    </recommendedName>
</protein>
<dbReference type="GO" id="GO:0005737">
    <property type="term" value="C:cytoplasm"/>
    <property type="evidence" value="ECO:0007669"/>
    <property type="project" value="UniProtKB-SubCell"/>
</dbReference>
<dbReference type="Proteomes" id="UP000518266">
    <property type="component" value="Unassembled WGS sequence"/>
</dbReference>
<evidence type="ECO:0000256" key="2">
    <source>
        <dbReference type="ARBA" id="ARBA00010994"/>
    </source>
</evidence>
<dbReference type="InterPro" id="IPR011992">
    <property type="entry name" value="EF-hand-dom_pair"/>
</dbReference>
<keyword evidence="6" id="KW-1185">Reference proteome</keyword>
<evidence type="ECO:0008006" key="7">
    <source>
        <dbReference type="Google" id="ProtNLM"/>
    </source>
</evidence>
<feature type="region of interest" description="Disordered" evidence="4">
    <location>
        <begin position="132"/>
        <end position="174"/>
    </location>
</feature>
<dbReference type="GO" id="GO:0015631">
    <property type="term" value="F:tubulin binding"/>
    <property type="evidence" value="ECO:0007669"/>
    <property type="project" value="InterPro"/>
</dbReference>
<evidence type="ECO:0000313" key="5">
    <source>
        <dbReference type="EMBL" id="KAF3852027.1"/>
    </source>
</evidence>
<evidence type="ECO:0000313" key="6">
    <source>
        <dbReference type="Proteomes" id="UP000518266"/>
    </source>
</evidence>
<organism evidence="5 6">
    <name type="scientific">Dissostichus mawsoni</name>
    <name type="common">Antarctic cod</name>
    <dbReference type="NCBI Taxonomy" id="36200"/>
    <lineage>
        <taxon>Eukaryota</taxon>
        <taxon>Metazoa</taxon>
        <taxon>Chordata</taxon>
        <taxon>Craniata</taxon>
        <taxon>Vertebrata</taxon>
        <taxon>Euteleostomi</taxon>
        <taxon>Actinopterygii</taxon>
        <taxon>Neopterygii</taxon>
        <taxon>Teleostei</taxon>
        <taxon>Neoteleostei</taxon>
        <taxon>Acanthomorphata</taxon>
        <taxon>Eupercaria</taxon>
        <taxon>Perciformes</taxon>
        <taxon>Notothenioidei</taxon>
        <taxon>Nototheniidae</taxon>
        <taxon>Dissostichus</taxon>
    </lineage>
</organism>
<dbReference type="GO" id="GO:0005874">
    <property type="term" value="C:microtubule"/>
    <property type="evidence" value="ECO:0007669"/>
    <property type="project" value="TreeGrafter"/>
</dbReference>
<dbReference type="SUPFAM" id="SSF47473">
    <property type="entry name" value="EF-hand"/>
    <property type="match status" value="1"/>
</dbReference>
<evidence type="ECO:0000256" key="1">
    <source>
        <dbReference type="ARBA" id="ARBA00004496"/>
    </source>
</evidence>
<comment type="subcellular location">
    <subcellularLocation>
        <location evidence="1">Cytoplasm</location>
    </subcellularLocation>
</comment>
<reference evidence="5 6" key="1">
    <citation type="submission" date="2020-03" db="EMBL/GenBank/DDBJ databases">
        <title>Dissostichus mawsoni Genome sequencing and assembly.</title>
        <authorList>
            <person name="Park H."/>
        </authorList>
    </citation>
    <scope>NUCLEOTIDE SEQUENCE [LARGE SCALE GENOMIC DNA]</scope>
    <source>
        <strain evidence="5">DM0001</strain>
        <tissue evidence="5">Muscle</tissue>
    </source>
</reference>
<feature type="compositionally biased region" description="Basic and acidic residues" evidence="4">
    <location>
        <begin position="132"/>
        <end position="151"/>
    </location>
</feature>
<dbReference type="GO" id="GO:0046785">
    <property type="term" value="P:microtubule polymerization"/>
    <property type="evidence" value="ECO:0007669"/>
    <property type="project" value="InterPro"/>
</dbReference>
<dbReference type="Gene3D" id="1.10.238.10">
    <property type="entry name" value="EF-hand"/>
    <property type="match status" value="1"/>
</dbReference>
<name>A0A7J5YU75_DISMA</name>
<sequence length="174" mass="18781">MAEGTVSVAEVETAFQKFAVHGDSKATGKEMNGKNFVKLCKDCKIIDGKNVTTTDVDIVFSKNKAKSARVITFEQFNQALTELAPKRFKGKSKEESLQQLYSLIVGKEPANIGVTAAAVDRLTDTTKYTGAHKERFDESGKGKGKVGRADVPDDSGYVGAYKGSGSYDEKVKDA</sequence>
<dbReference type="PANTHER" id="PTHR12932:SF24">
    <property type="entry name" value="TUBULIN POLYMERIZATION-PROMOTING PROTEIN FAMILY MEMBER 2"/>
    <property type="match status" value="1"/>
</dbReference>
<dbReference type="InterPro" id="IPR008907">
    <property type="entry name" value="TPP/p25"/>
</dbReference>
<dbReference type="EMBL" id="JAAKFY010000009">
    <property type="protein sequence ID" value="KAF3852027.1"/>
    <property type="molecule type" value="Genomic_DNA"/>
</dbReference>
<keyword evidence="3" id="KW-0963">Cytoplasm</keyword>
<evidence type="ECO:0000256" key="3">
    <source>
        <dbReference type="ARBA" id="ARBA00022490"/>
    </source>
</evidence>
<proteinExistence type="inferred from homology"/>
<dbReference type="OrthoDB" id="548799at2759"/>
<evidence type="ECO:0000256" key="4">
    <source>
        <dbReference type="SAM" id="MobiDB-lite"/>
    </source>
</evidence>